<dbReference type="OrthoDB" id="9814548at2"/>
<comment type="similarity">
    <text evidence="2 6">Belongs to the FKBP-type PPIase family.</text>
</comment>
<proteinExistence type="inferred from homology"/>
<dbReference type="Gene3D" id="3.10.50.40">
    <property type="match status" value="1"/>
</dbReference>
<evidence type="ECO:0000256" key="2">
    <source>
        <dbReference type="ARBA" id="ARBA00006577"/>
    </source>
</evidence>
<dbReference type="SUPFAM" id="SSF54534">
    <property type="entry name" value="FKBP-like"/>
    <property type="match status" value="1"/>
</dbReference>
<organism evidence="8 9">
    <name type="scientific">Leucothrix arctica</name>
    <dbReference type="NCBI Taxonomy" id="1481894"/>
    <lineage>
        <taxon>Bacteria</taxon>
        <taxon>Pseudomonadati</taxon>
        <taxon>Pseudomonadota</taxon>
        <taxon>Gammaproteobacteria</taxon>
        <taxon>Thiotrichales</taxon>
        <taxon>Thiotrichaceae</taxon>
        <taxon>Leucothrix</taxon>
    </lineage>
</organism>
<evidence type="ECO:0000313" key="9">
    <source>
        <dbReference type="Proteomes" id="UP000245506"/>
    </source>
</evidence>
<dbReference type="AlphaFoldDB" id="A0A317CGB0"/>
<dbReference type="FunFam" id="3.10.50.40:FF:000006">
    <property type="entry name" value="Peptidyl-prolyl cis-trans isomerase"/>
    <property type="match status" value="1"/>
</dbReference>
<dbReference type="Pfam" id="PF00254">
    <property type="entry name" value="FKBP_C"/>
    <property type="match status" value="1"/>
</dbReference>
<keyword evidence="3 5" id="KW-0697">Rotamase</keyword>
<dbReference type="EMBL" id="QGKL01000019">
    <property type="protein sequence ID" value="PWQ97614.1"/>
    <property type="molecule type" value="Genomic_DNA"/>
</dbReference>
<dbReference type="PANTHER" id="PTHR43811">
    <property type="entry name" value="FKBP-TYPE PEPTIDYL-PROLYL CIS-TRANS ISOMERASE FKPA"/>
    <property type="match status" value="1"/>
</dbReference>
<reference evidence="8 9" key="1">
    <citation type="submission" date="2018-05" db="EMBL/GenBank/DDBJ databases">
        <title>Leucothrix arctica sp. nov., isolated from Arctic seawater.</title>
        <authorList>
            <person name="Choi A."/>
            <person name="Baek K."/>
        </authorList>
    </citation>
    <scope>NUCLEOTIDE SEQUENCE [LARGE SCALE GENOMIC DNA]</scope>
    <source>
        <strain evidence="8 9">IMCC9719</strain>
    </source>
</reference>
<dbReference type="PANTHER" id="PTHR43811:SF19">
    <property type="entry name" value="39 KDA FK506-BINDING NUCLEAR PROTEIN"/>
    <property type="match status" value="1"/>
</dbReference>
<gene>
    <name evidence="8" type="ORF">DKT75_06285</name>
</gene>
<comment type="catalytic activity">
    <reaction evidence="1 5 6">
        <text>[protein]-peptidylproline (omega=180) = [protein]-peptidylproline (omega=0)</text>
        <dbReference type="Rhea" id="RHEA:16237"/>
        <dbReference type="Rhea" id="RHEA-COMP:10747"/>
        <dbReference type="Rhea" id="RHEA-COMP:10748"/>
        <dbReference type="ChEBI" id="CHEBI:83833"/>
        <dbReference type="ChEBI" id="CHEBI:83834"/>
        <dbReference type="EC" id="5.2.1.8"/>
    </reaction>
</comment>
<protein>
    <recommendedName>
        <fullName evidence="6">Peptidyl-prolyl cis-trans isomerase</fullName>
        <ecNumber evidence="6">5.2.1.8</ecNumber>
    </recommendedName>
</protein>
<dbReference type="Proteomes" id="UP000245506">
    <property type="component" value="Unassembled WGS sequence"/>
</dbReference>
<dbReference type="EC" id="5.2.1.8" evidence="6"/>
<evidence type="ECO:0000256" key="5">
    <source>
        <dbReference type="PROSITE-ProRule" id="PRU00277"/>
    </source>
</evidence>
<evidence type="ECO:0000256" key="1">
    <source>
        <dbReference type="ARBA" id="ARBA00000971"/>
    </source>
</evidence>
<dbReference type="PROSITE" id="PS50059">
    <property type="entry name" value="FKBP_PPIASE"/>
    <property type="match status" value="1"/>
</dbReference>
<feature type="domain" description="PPIase FKBP-type" evidence="7">
    <location>
        <begin position="31"/>
        <end position="126"/>
    </location>
</feature>
<dbReference type="InterPro" id="IPR001179">
    <property type="entry name" value="PPIase_FKBP_dom"/>
</dbReference>
<evidence type="ECO:0000256" key="4">
    <source>
        <dbReference type="ARBA" id="ARBA00023235"/>
    </source>
</evidence>
<name>A0A317CGB0_9GAMM</name>
<dbReference type="GO" id="GO:0003755">
    <property type="term" value="F:peptidyl-prolyl cis-trans isomerase activity"/>
    <property type="evidence" value="ECO:0007669"/>
    <property type="project" value="UniProtKB-UniRule"/>
</dbReference>
<evidence type="ECO:0000259" key="7">
    <source>
        <dbReference type="PROSITE" id="PS50059"/>
    </source>
</evidence>
<evidence type="ECO:0000256" key="6">
    <source>
        <dbReference type="RuleBase" id="RU003915"/>
    </source>
</evidence>
<dbReference type="InterPro" id="IPR046357">
    <property type="entry name" value="PPIase_dom_sf"/>
</dbReference>
<accession>A0A317CGB0</accession>
<sequence>MEAAALAATQADVSFQKIDTVVGTGATATAGQTVTVHYTGWLYDTSAPENKGKKFDSSVDRGQPFVFPLGAGKVIKGWENGFSGMKVGGKRTLIIPSEMGYGSRGAGSSIPGNATLLFDVEMLGVK</sequence>
<comment type="caution">
    <text evidence="8">The sequence shown here is derived from an EMBL/GenBank/DDBJ whole genome shotgun (WGS) entry which is preliminary data.</text>
</comment>
<evidence type="ECO:0000313" key="8">
    <source>
        <dbReference type="EMBL" id="PWQ97614.1"/>
    </source>
</evidence>
<evidence type="ECO:0000256" key="3">
    <source>
        <dbReference type="ARBA" id="ARBA00023110"/>
    </source>
</evidence>
<keyword evidence="9" id="KW-1185">Reference proteome</keyword>
<keyword evidence="4 5" id="KW-0413">Isomerase</keyword>